<evidence type="ECO:0000313" key="1">
    <source>
        <dbReference type="EMBL" id="RAL59243.1"/>
    </source>
</evidence>
<sequence>MLRAIQTGPGPKEDEVYVSWEDKEFEAEKNFRIHGLKLKCDITLHRESTCSRKRSDLTAQDIQRIFEDTKEESENDLIFDGSSAGICAVEENMKIKEELNLVLVSLREARSEYDLSRKELDSCGSQQSDLFQQIEKSRLQITAASTEIDELKAKISHRTRN</sequence>
<dbReference type="EMBL" id="QKRW01000056">
    <property type="protein sequence ID" value="RAL59243.1"/>
    <property type="molecule type" value="Genomic_DNA"/>
</dbReference>
<name>A0A395IIS2_9HELO</name>
<keyword evidence="2" id="KW-1185">Reference proteome</keyword>
<reference evidence="1 2" key="1">
    <citation type="submission" date="2018-06" db="EMBL/GenBank/DDBJ databases">
        <title>Genome Sequence of the Brown Rot Fungal Pathogen Monilinia fructigena.</title>
        <authorList>
            <person name="Landi L."/>
            <person name="De Miccolis Angelini R.M."/>
            <person name="Pollastro S."/>
            <person name="Abate D."/>
            <person name="Faretra F."/>
            <person name="Romanazzi G."/>
        </authorList>
    </citation>
    <scope>NUCLEOTIDE SEQUENCE [LARGE SCALE GENOMIC DNA]</scope>
    <source>
        <strain evidence="1 2">Mfrg269</strain>
    </source>
</reference>
<protein>
    <submittedName>
        <fullName evidence="1">Uncharacterized protein</fullName>
    </submittedName>
</protein>
<dbReference type="Proteomes" id="UP000249056">
    <property type="component" value="Unassembled WGS sequence"/>
</dbReference>
<proteinExistence type="predicted"/>
<evidence type="ECO:0000313" key="2">
    <source>
        <dbReference type="Proteomes" id="UP000249056"/>
    </source>
</evidence>
<gene>
    <name evidence="1" type="ORF">DID88_006958</name>
</gene>
<accession>A0A395IIS2</accession>
<comment type="caution">
    <text evidence="1">The sequence shown here is derived from an EMBL/GenBank/DDBJ whole genome shotgun (WGS) entry which is preliminary data.</text>
</comment>
<organism evidence="1 2">
    <name type="scientific">Monilinia fructigena</name>
    <dbReference type="NCBI Taxonomy" id="38457"/>
    <lineage>
        <taxon>Eukaryota</taxon>
        <taxon>Fungi</taxon>
        <taxon>Dikarya</taxon>
        <taxon>Ascomycota</taxon>
        <taxon>Pezizomycotina</taxon>
        <taxon>Leotiomycetes</taxon>
        <taxon>Helotiales</taxon>
        <taxon>Sclerotiniaceae</taxon>
        <taxon>Monilinia</taxon>
    </lineage>
</organism>
<dbReference type="OrthoDB" id="5376140at2759"/>
<dbReference type="AlphaFoldDB" id="A0A395IIS2"/>